<dbReference type="EMBL" id="BKCJ010002930">
    <property type="protein sequence ID" value="GEU51866.1"/>
    <property type="molecule type" value="Genomic_DNA"/>
</dbReference>
<feature type="compositionally biased region" description="Acidic residues" evidence="1">
    <location>
        <begin position="184"/>
        <end position="220"/>
    </location>
</feature>
<proteinExistence type="predicted"/>
<dbReference type="AlphaFoldDB" id="A0A6L2KRC7"/>
<reference evidence="2" key="1">
    <citation type="journal article" date="2019" name="Sci. Rep.">
        <title>Draft genome of Tanacetum cinerariifolium, the natural source of mosquito coil.</title>
        <authorList>
            <person name="Yamashiro T."/>
            <person name="Shiraishi A."/>
            <person name="Satake H."/>
            <person name="Nakayama K."/>
        </authorList>
    </citation>
    <scope>NUCLEOTIDE SEQUENCE</scope>
</reference>
<organism evidence="2">
    <name type="scientific">Tanacetum cinerariifolium</name>
    <name type="common">Dalmatian daisy</name>
    <name type="synonym">Chrysanthemum cinerariifolium</name>
    <dbReference type="NCBI Taxonomy" id="118510"/>
    <lineage>
        <taxon>Eukaryota</taxon>
        <taxon>Viridiplantae</taxon>
        <taxon>Streptophyta</taxon>
        <taxon>Embryophyta</taxon>
        <taxon>Tracheophyta</taxon>
        <taxon>Spermatophyta</taxon>
        <taxon>Magnoliopsida</taxon>
        <taxon>eudicotyledons</taxon>
        <taxon>Gunneridae</taxon>
        <taxon>Pentapetalae</taxon>
        <taxon>asterids</taxon>
        <taxon>campanulids</taxon>
        <taxon>Asterales</taxon>
        <taxon>Asteraceae</taxon>
        <taxon>Asteroideae</taxon>
        <taxon>Anthemideae</taxon>
        <taxon>Anthemidinae</taxon>
        <taxon>Tanacetum</taxon>
    </lineage>
</organism>
<accession>A0A6L2KRC7</accession>
<comment type="caution">
    <text evidence="2">The sequence shown here is derived from an EMBL/GenBank/DDBJ whole genome shotgun (WGS) entry which is preliminary data.</text>
</comment>
<name>A0A6L2KRC7_TANCI</name>
<feature type="region of interest" description="Disordered" evidence="1">
    <location>
        <begin position="156"/>
        <end position="239"/>
    </location>
</feature>
<evidence type="ECO:0000256" key="1">
    <source>
        <dbReference type="SAM" id="MobiDB-lite"/>
    </source>
</evidence>
<gene>
    <name evidence="2" type="ORF">Tci_023844</name>
</gene>
<protein>
    <submittedName>
        <fullName evidence="2">Uncharacterized protein</fullName>
    </submittedName>
</protein>
<feature type="compositionally biased region" description="Basic residues" evidence="1">
    <location>
        <begin position="158"/>
        <end position="167"/>
    </location>
</feature>
<sequence length="274" mass="32207">MHQPWRTFVVVINRCVFGKSTGLDRLRESRAQILWAMYNQKNVDYVALLWEDFMYQADNREISSAKKEHMPYPRFTKVIIDHFISKDNTISMRNMINLHTVLIPDGMINDNIKLSKAYKTYLFYVTRKVPSKKERKFKKPASFKLKIVPAFLKEPTQKGKRVKRPAKKATTVPTTDVIIRDTPDNENESNDVNDEDDDNDDNGDDDNSDDNDDGGNEDDYKENPSFTLPDYEEEEQDEEYIYTQEKDKSNDEEKIFEEEDDDVAKELYRDLNIT</sequence>
<feature type="compositionally biased region" description="Acidic residues" evidence="1">
    <location>
        <begin position="230"/>
        <end position="239"/>
    </location>
</feature>
<evidence type="ECO:0000313" key="2">
    <source>
        <dbReference type="EMBL" id="GEU51866.1"/>
    </source>
</evidence>